<evidence type="ECO:0000313" key="4">
    <source>
        <dbReference type="Proteomes" id="UP000824890"/>
    </source>
</evidence>
<feature type="region of interest" description="Disordered" evidence="1">
    <location>
        <begin position="15"/>
        <end position="79"/>
    </location>
</feature>
<evidence type="ECO:0000256" key="1">
    <source>
        <dbReference type="SAM" id="MobiDB-lite"/>
    </source>
</evidence>
<feature type="region of interest" description="Disordered" evidence="1">
    <location>
        <begin position="1187"/>
        <end position="1219"/>
    </location>
</feature>
<feature type="transmembrane region" description="Helical" evidence="2">
    <location>
        <begin position="716"/>
        <end position="737"/>
    </location>
</feature>
<gene>
    <name evidence="3" type="ORF">HID58_080870</name>
</gene>
<feature type="compositionally biased region" description="Polar residues" evidence="1">
    <location>
        <begin position="59"/>
        <end position="79"/>
    </location>
</feature>
<feature type="compositionally biased region" description="Low complexity" evidence="1">
    <location>
        <begin position="1187"/>
        <end position="1202"/>
    </location>
</feature>
<feature type="region of interest" description="Disordered" evidence="1">
    <location>
        <begin position="164"/>
        <end position="204"/>
    </location>
</feature>
<feature type="compositionally biased region" description="Polar residues" evidence="1">
    <location>
        <begin position="193"/>
        <end position="204"/>
    </location>
</feature>
<feature type="region of interest" description="Disordered" evidence="1">
    <location>
        <begin position="1068"/>
        <end position="1101"/>
    </location>
</feature>
<comment type="caution">
    <text evidence="3">The sequence shown here is derived from an EMBL/GenBank/DDBJ whole genome shotgun (WGS) entry which is preliminary data.</text>
</comment>
<feature type="compositionally biased region" description="Basic and acidic residues" evidence="1">
    <location>
        <begin position="1204"/>
        <end position="1219"/>
    </location>
</feature>
<keyword evidence="2" id="KW-0812">Transmembrane</keyword>
<feature type="region of interest" description="Disordered" evidence="1">
    <location>
        <begin position="551"/>
        <end position="578"/>
    </location>
</feature>
<feature type="compositionally biased region" description="Polar residues" evidence="1">
    <location>
        <begin position="15"/>
        <end position="24"/>
    </location>
</feature>
<protein>
    <submittedName>
        <fullName evidence="3">Uncharacterized protein</fullName>
    </submittedName>
</protein>
<feature type="compositionally biased region" description="Low complexity" evidence="1">
    <location>
        <begin position="517"/>
        <end position="533"/>
    </location>
</feature>
<feature type="transmembrane region" description="Helical" evidence="2">
    <location>
        <begin position="749"/>
        <end position="770"/>
    </location>
</feature>
<feature type="compositionally biased region" description="Polar residues" evidence="1">
    <location>
        <begin position="164"/>
        <end position="177"/>
    </location>
</feature>
<keyword evidence="2" id="KW-1133">Transmembrane helix</keyword>
<feature type="region of interest" description="Disordered" evidence="1">
    <location>
        <begin position="505"/>
        <end position="535"/>
    </location>
</feature>
<feature type="compositionally biased region" description="Low complexity" evidence="1">
    <location>
        <begin position="41"/>
        <end position="55"/>
    </location>
</feature>
<evidence type="ECO:0000313" key="3">
    <source>
        <dbReference type="EMBL" id="KAH0863659.1"/>
    </source>
</evidence>
<keyword evidence="2" id="KW-0472">Membrane</keyword>
<evidence type="ECO:0000256" key="2">
    <source>
        <dbReference type="SAM" id="Phobius"/>
    </source>
</evidence>
<accession>A0ABQ7Y652</accession>
<proteinExistence type="predicted"/>
<name>A0ABQ7Y652_BRANA</name>
<dbReference type="EMBL" id="JAGKQM010000018">
    <property type="protein sequence ID" value="KAH0863659.1"/>
    <property type="molecule type" value="Genomic_DNA"/>
</dbReference>
<feature type="compositionally biased region" description="Low complexity" evidence="1">
    <location>
        <begin position="551"/>
        <end position="568"/>
    </location>
</feature>
<sequence>MTTAMTISDHLANTSTPVVTTSDEPSMVATSDHPANTSTIVATTSSPPSMVTTSALPATVTTSRHPADTTSLIPTTSVPNTRTTIDELARGTTSRLDDLAHSQIICNNRINELQSVEIDASKSQQVDITPRLQRVLFSDLPTPVTGSGQQQSIQANDLRAPITNSRQQHQNHVNESSALIIDSRQQRPRKQARSSQGSEDTQTYCSYHKSKTHNTEECRHLQEWLLNKYRNDRDSSSKDQQNDKAPKNEVNVFDKSRKNAIANTDRNQPRRALTITRTKLRAGRNLTLMPHIRRHSTSTLSHTTMTCFLTTTIFLLPSCLSSIFNPRSQSHMNRRKWTSKIKGRDISQFLGFKLNTNNQVCLLLPPDQFILKMPNLTIRNNYCLFLPSLGSIKHSHNLIHSIHRCANNLLIFHIPPHLFHTRIKSSKHIIMSRYCPAIPPARHLFLLLKTLQVGRLTLLHPEKQLSYNSQVTSELLIPLTAPAVVKRQTINATRRLKQLKKITTSRGQTIERMFKRQPSPQQATQPPKTAQHQSSQLCEILKGARFLANDQRQLSSSQPSRLPQQQLPFQKHQRTGQELSIPRTHYHQEQEEHQLNDDLQNKTTINKNVKQEHTNKSETTIAHVNTNIRGCEQSCNYVSDSSRSKLSECNKMFITIRQQQPREGKPQMILGEPEVINTKPPIGNRPRTFIFARDTRFYDSITATTTTNTALLITKIIMLITKITTSIYTISVTHVIIANSGTITVTSKLVLLTFLININVTGPILLITGASQNTIIFNINVFNVIISSIISNNYELPSEELVVSDDDSLARKEFANCICSYSRIVSNIVFCTKDDELKTTGGVFKDGLDPPTPGSATKFVPCSSKRNSVPSSIKLALTLPSASLPVRVPTSAKITDSAISDHDLRPSASSILRTIKDSCSRANSPSNELNPTSSQHGSVELGIASDKLVPSTSRPHSFTDKESDTTDEIKLGTAIDVLTTPEADRRATNDKLTTPGADLGATIDELGISGNVREISTGKLGATVDELGISTGELGATVDELGTFTGELGAKVDELATPRADLEDTVDKLSPVTTSATIDEPSPNKQTGGETSLYKRQADHKTKLSSPFTTKSLGLFSHRPQAQLTPHDQIELDRKLGSPFTTKSLGLFSHRPQARLTLHDQIELGLFSHRPQAQLLLQIELGLFSSSVSSPTSQTASSTLSTVKKKEGGEEPRAQHCQP</sequence>
<feature type="compositionally biased region" description="Polar residues" evidence="1">
    <location>
        <begin position="1071"/>
        <end position="1090"/>
    </location>
</feature>
<organism evidence="3 4">
    <name type="scientific">Brassica napus</name>
    <name type="common">Rape</name>
    <dbReference type="NCBI Taxonomy" id="3708"/>
    <lineage>
        <taxon>Eukaryota</taxon>
        <taxon>Viridiplantae</taxon>
        <taxon>Streptophyta</taxon>
        <taxon>Embryophyta</taxon>
        <taxon>Tracheophyta</taxon>
        <taxon>Spermatophyta</taxon>
        <taxon>Magnoliopsida</taxon>
        <taxon>eudicotyledons</taxon>
        <taxon>Gunneridae</taxon>
        <taxon>Pentapetalae</taxon>
        <taxon>rosids</taxon>
        <taxon>malvids</taxon>
        <taxon>Brassicales</taxon>
        <taxon>Brassicaceae</taxon>
        <taxon>Brassiceae</taxon>
        <taxon>Brassica</taxon>
    </lineage>
</organism>
<dbReference type="Proteomes" id="UP000824890">
    <property type="component" value="Unassembled WGS sequence"/>
</dbReference>
<keyword evidence="4" id="KW-1185">Reference proteome</keyword>
<reference evidence="3 4" key="1">
    <citation type="submission" date="2021-05" db="EMBL/GenBank/DDBJ databases">
        <title>Genome Assembly of Synthetic Allotetraploid Brassica napus Reveals Homoeologous Exchanges between Subgenomes.</title>
        <authorList>
            <person name="Davis J.T."/>
        </authorList>
    </citation>
    <scope>NUCLEOTIDE SEQUENCE [LARGE SCALE GENOMIC DNA]</scope>
    <source>
        <strain evidence="4">cv. Da-Ae</strain>
        <tissue evidence="3">Seedling</tissue>
    </source>
</reference>